<gene>
    <name evidence="1" type="ORF">SBVP1_0090</name>
</gene>
<evidence type="ECO:0000313" key="2">
    <source>
        <dbReference type="Proteomes" id="UP000031803"/>
    </source>
</evidence>
<dbReference type="KEGG" id="vg:26625686"/>
<dbReference type="EMBL" id="KP280062">
    <property type="protein sequence ID" value="AJF40748.1"/>
    <property type="molecule type" value="Genomic_DNA"/>
</dbReference>
<reference evidence="1 2" key="1">
    <citation type="submission" date="2014-12" db="EMBL/GenBank/DDBJ databases">
        <title>Complete genome sequences of three Vibrio cholerae specific bacteriophages.</title>
        <authorList>
            <person name="Bhandare S.G."/>
            <person name="Warry A."/>
            <person name="Emes R.D."/>
            <person name="Hooton S.P.T."/>
            <person name="Barrow P.A."/>
            <person name="Atterbury R.J."/>
        </authorList>
    </citation>
    <scope>NUCLEOTIDE SEQUENCE [LARGE SCALE GENOMIC DNA]</scope>
</reference>
<keyword evidence="2" id="KW-1185">Reference proteome</keyword>
<dbReference type="RefSeq" id="YP_009198608.1">
    <property type="nucleotide sequence ID" value="NC_028799.1"/>
</dbReference>
<accession>A0A0B5H8M9</accession>
<dbReference type="Proteomes" id="UP000031803">
    <property type="component" value="Segment"/>
</dbReference>
<sequence length="62" mass="7012">MNEIKIKPSKIGSLRAIARSEGAVNEDGKISVSWMRRKLKDPKTSTAVKKKINFALNAREWN</sequence>
<name>A0A0B5H8M9_9CAUD</name>
<protein>
    <submittedName>
        <fullName evidence="1">Uncharacterized protein</fullName>
    </submittedName>
</protein>
<dbReference type="GeneID" id="26625686"/>
<evidence type="ECO:0000313" key="1">
    <source>
        <dbReference type="EMBL" id="AJF40748.1"/>
    </source>
</evidence>
<proteinExistence type="predicted"/>
<organism evidence="1 2">
    <name type="scientific">Vibrio phage phi 1</name>
    <dbReference type="NCBI Taxonomy" id="1589297"/>
    <lineage>
        <taxon>Viruses</taxon>
        <taxon>Duplodnaviria</taxon>
        <taxon>Heunggongvirae</taxon>
        <taxon>Uroviricota</taxon>
        <taxon>Caudoviricetes</taxon>
        <taxon>Schitoviridae</taxon>
        <taxon>Pacinivirus</taxon>
        <taxon>Pacinivirus phi1</taxon>
    </lineage>
</organism>